<name>A0A0C3Q1P7_9AGAM</name>
<feature type="region of interest" description="Disordered" evidence="1">
    <location>
        <begin position="159"/>
        <end position="207"/>
    </location>
</feature>
<feature type="compositionally biased region" description="Basic and acidic residues" evidence="1">
    <location>
        <begin position="185"/>
        <end position="194"/>
    </location>
</feature>
<dbReference type="InterPro" id="IPR037056">
    <property type="entry name" value="RNase_H1_N_sf"/>
</dbReference>
<feature type="domain" description="Ribonuclease H1 N-terminal" evidence="2">
    <location>
        <begin position="5"/>
        <end position="49"/>
    </location>
</feature>
<sequence>MSTQKYYAVKIGKRPGVYPSLDLARQEGMADHPNPLWRSFRSMSAAVNYLGFILHQELLSNQGANELQAAHPTDPGSSLAAHSPPPSFVPLTSAPPVYSPADPESNNNVDVGLLFSFIAANGLVHADSIPPGREGDYQQDSILSSYYLPINQRHAISHSALDDDESQESTASTENNSVMSTENPFPDREDDHNGTSKISTKFDLLRY</sequence>
<evidence type="ECO:0000259" key="2">
    <source>
        <dbReference type="Pfam" id="PF01693"/>
    </source>
</evidence>
<dbReference type="SUPFAM" id="SSF55658">
    <property type="entry name" value="L9 N-domain-like"/>
    <property type="match status" value="1"/>
</dbReference>
<dbReference type="Pfam" id="PF01693">
    <property type="entry name" value="Cauli_VI"/>
    <property type="match status" value="1"/>
</dbReference>
<evidence type="ECO:0000313" key="4">
    <source>
        <dbReference type="Proteomes" id="UP000054248"/>
    </source>
</evidence>
<dbReference type="OrthoDB" id="407198at2759"/>
<dbReference type="Gene3D" id="3.40.970.10">
    <property type="entry name" value="Ribonuclease H1, N-terminal domain"/>
    <property type="match status" value="1"/>
</dbReference>
<evidence type="ECO:0000256" key="1">
    <source>
        <dbReference type="SAM" id="MobiDB-lite"/>
    </source>
</evidence>
<proteinExistence type="predicted"/>
<dbReference type="EMBL" id="KN823538">
    <property type="protein sequence ID" value="KIO16541.1"/>
    <property type="molecule type" value="Genomic_DNA"/>
</dbReference>
<dbReference type="InterPro" id="IPR011320">
    <property type="entry name" value="RNase_H1_N"/>
</dbReference>
<dbReference type="HOGENOM" id="CLU_1327253_0_0_1"/>
<evidence type="ECO:0000313" key="3">
    <source>
        <dbReference type="EMBL" id="KIO16541.1"/>
    </source>
</evidence>
<feature type="compositionally biased region" description="Polar residues" evidence="1">
    <location>
        <begin position="168"/>
        <end position="183"/>
    </location>
</feature>
<dbReference type="AlphaFoldDB" id="A0A0C3Q1P7"/>
<organism evidence="3 4">
    <name type="scientific">Tulasnella calospora MUT 4182</name>
    <dbReference type="NCBI Taxonomy" id="1051891"/>
    <lineage>
        <taxon>Eukaryota</taxon>
        <taxon>Fungi</taxon>
        <taxon>Dikarya</taxon>
        <taxon>Basidiomycota</taxon>
        <taxon>Agaricomycotina</taxon>
        <taxon>Agaricomycetes</taxon>
        <taxon>Cantharellales</taxon>
        <taxon>Tulasnellaceae</taxon>
        <taxon>Tulasnella</taxon>
    </lineage>
</organism>
<gene>
    <name evidence="3" type="ORF">M407DRAFT_33812</name>
</gene>
<dbReference type="Proteomes" id="UP000054248">
    <property type="component" value="Unassembled WGS sequence"/>
</dbReference>
<keyword evidence="4" id="KW-1185">Reference proteome</keyword>
<reference evidence="4" key="2">
    <citation type="submission" date="2015-01" db="EMBL/GenBank/DDBJ databases">
        <title>Evolutionary Origins and Diversification of the Mycorrhizal Mutualists.</title>
        <authorList>
            <consortium name="DOE Joint Genome Institute"/>
            <consortium name="Mycorrhizal Genomics Consortium"/>
            <person name="Kohler A."/>
            <person name="Kuo A."/>
            <person name="Nagy L.G."/>
            <person name="Floudas D."/>
            <person name="Copeland A."/>
            <person name="Barry K.W."/>
            <person name="Cichocki N."/>
            <person name="Veneault-Fourrey C."/>
            <person name="LaButti K."/>
            <person name="Lindquist E.A."/>
            <person name="Lipzen A."/>
            <person name="Lundell T."/>
            <person name="Morin E."/>
            <person name="Murat C."/>
            <person name="Riley R."/>
            <person name="Ohm R."/>
            <person name="Sun H."/>
            <person name="Tunlid A."/>
            <person name="Henrissat B."/>
            <person name="Grigoriev I.V."/>
            <person name="Hibbett D.S."/>
            <person name="Martin F."/>
        </authorList>
    </citation>
    <scope>NUCLEOTIDE SEQUENCE [LARGE SCALE GENOMIC DNA]</scope>
    <source>
        <strain evidence="4">MUT 4182</strain>
    </source>
</reference>
<feature type="region of interest" description="Disordered" evidence="1">
    <location>
        <begin position="67"/>
        <end position="86"/>
    </location>
</feature>
<reference evidence="3 4" key="1">
    <citation type="submission" date="2014-04" db="EMBL/GenBank/DDBJ databases">
        <authorList>
            <consortium name="DOE Joint Genome Institute"/>
            <person name="Kuo A."/>
            <person name="Girlanda M."/>
            <person name="Perotto S."/>
            <person name="Kohler A."/>
            <person name="Nagy L.G."/>
            <person name="Floudas D."/>
            <person name="Copeland A."/>
            <person name="Barry K.W."/>
            <person name="Cichocki N."/>
            <person name="Veneault-Fourrey C."/>
            <person name="LaButti K."/>
            <person name="Lindquist E.A."/>
            <person name="Lipzen A."/>
            <person name="Lundell T."/>
            <person name="Morin E."/>
            <person name="Murat C."/>
            <person name="Sun H."/>
            <person name="Tunlid A."/>
            <person name="Henrissat B."/>
            <person name="Grigoriev I.V."/>
            <person name="Hibbett D.S."/>
            <person name="Martin F."/>
            <person name="Nordberg H.P."/>
            <person name="Cantor M.N."/>
            <person name="Hua S.X."/>
        </authorList>
    </citation>
    <scope>NUCLEOTIDE SEQUENCE [LARGE SCALE GENOMIC DNA]</scope>
    <source>
        <strain evidence="3 4">MUT 4182</strain>
    </source>
</reference>
<dbReference type="InterPro" id="IPR009027">
    <property type="entry name" value="Ribosomal_bL9/RNase_H1_N"/>
</dbReference>
<accession>A0A0C3Q1P7</accession>
<protein>
    <recommendedName>
        <fullName evidence="2">Ribonuclease H1 N-terminal domain-containing protein</fullName>
    </recommendedName>
</protein>